<dbReference type="EC" id="3.4.24.84" evidence="2"/>
<feature type="transmembrane region" description="Helical" evidence="20">
    <location>
        <begin position="254"/>
        <end position="279"/>
    </location>
</feature>
<keyword evidence="11 20" id="KW-0472">Membrane</keyword>
<dbReference type="InterPro" id="IPR001915">
    <property type="entry name" value="Peptidase_M48"/>
</dbReference>
<evidence type="ECO:0000259" key="22">
    <source>
        <dbReference type="Pfam" id="PF16491"/>
    </source>
</evidence>
<name>A0AAD3DKX7_9CHLO</name>
<comment type="catalytic activity">
    <reaction evidence="12">
        <text>Hydrolyzes the peptide bond -P2-(S-farnesyl or geranylgeranyl)C-P1'-P2'-P3'-COOH where P1' and P2' are amino acids with aliphatic side chains and P3' is any C-terminal residue.</text>
        <dbReference type="EC" id="3.4.24.84"/>
    </reaction>
</comment>
<feature type="active site" description="Proton donor" evidence="18">
    <location>
        <position position="445"/>
    </location>
</feature>
<dbReference type="Gene3D" id="3.30.2010.10">
    <property type="entry name" value="Metalloproteases ('zincins'), catalytic domain"/>
    <property type="match status" value="1"/>
</dbReference>
<sequence length="507" mass="56600">MQLLPCIPLYEQPDNPFPRKGFLTHMYILATPPPTPSPQCTPMATVTAPGNTSSGCMFSSFNDEGVPYLQIFIGFTVAVYLFHTYLDVRQLRALRRPQPPPALAALFTKELYDKTQSYSIEKWWFASAHSLYSVMETLVLILTGWLPYVWTASGAVLAAASTHLSPGWAAWGRGEIAQTVVFVLALCLGNMVLELPWGIYSTFVIEQRHGFNKQTPGLYVSDLIKQMLLAVVLLPPIVAGVTYILQVAGPLVPLYLWAFVFALSLFLMTIYPVVIAPLFNKYEPLPEGSLRSKIEALAGSLRFPLRKLYRMDGSRRSAHSNAYMYGFFNNKRIVLYDTLIQQCSEEQVVAVLAHELGHWKLRHTPLLFVVNQVVLLSQFSLFTLVRNSTALPAAFGFATGGTLTAAGTAPAFVALILFQFIVSPLDEVIQYGSNVVSRMFEFQADGFAVRTGHGPHLRSALLRMEEENKGAMHVDPWYSSYHYSHPPLVDRLRAIDAAQKEQEKKAK</sequence>
<dbReference type="FunFam" id="3.30.2010.10:FF:000005">
    <property type="entry name" value="CAAX prenyl protease"/>
    <property type="match status" value="1"/>
</dbReference>
<dbReference type="Pfam" id="PF01435">
    <property type="entry name" value="Peptidase_M48"/>
    <property type="match status" value="1"/>
</dbReference>
<keyword evidence="9 20" id="KW-1133">Transmembrane helix</keyword>
<dbReference type="GO" id="GO:0004222">
    <property type="term" value="F:metalloendopeptidase activity"/>
    <property type="evidence" value="ECO:0007669"/>
    <property type="project" value="InterPro"/>
</dbReference>
<evidence type="ECO:0000256" key="19">
    <source>
        <dbReference type="PIRSR" id="PIRSR627057-2"/>
    </source>
</evidence>
<comment type="subcellular location">
    <subcellularLocation>
        <location evidence="1">Endoplasmic reticulum membrane</location>
        <topology evidence="1">Multi-pass membrane protein</topology>
    </subcellularLocation>
</comment>
<dbReference type="InterPro" id="IPR027057">
    <property type="entry name" value="CAXX_Prtase_1"/>
</dbReference>
<evidence type="ECO:0000313" key="23">
    <source>
        <dbReference type="EMBL" id="GFR42647.1"/>
    </source>
</evidence>
<organism evidence="23 24">
    <name type="scientific">Astrephomene gubernaculifera</name>
    <dbReference type="NCBI Taxonomy" id="47775"/>
    <lineage>
        <taxon>Eukaryota</taxon>
        <taxon>Viridiplantae</taxon>
        <taxon>Chlorophyta</taxon>
        <taxon>core chlorophytes</taxon>
        <taxon>Chlorophyceae</taxon>
        <taxon>CS clade</taxon>
        <taxon>Chlamydomonadales</taxon>
        <taxon>Astrephomenaceae</taxon>
        <taxon>Astrephomene</taxon>
    </lineage>
</organism>
<keyword evidence="5 19" id="KW-0479">Metal-binding</keyword>
<comment type="cofactor">
    <cofactor evidence="19">
        <name>Zn(2+)</name>
        <dbReference type="ChEBI" id="CHEBI:29105"/>
    </cofactor>
    <text evidence="19">Binds 1 zinc ion per subunit.</text>
</comment>
<feature type="binding site" evidence="19">
    <location>
        <position position="441"/>
    </location>
    <ligand>
        <name>Zn(2+)</name>
        <dbReference type="ChEBI" id="CHEBI:29105"/>
        <note>catalytic</note>
    </ligand>
</feature>
<evidence type="ECO:0000256" key="4">
    <source>
        <dbReference type="ARBA" id="ARBA00022692"/>
    </source>
</evidence>
<feature type="domain" description="CAAX prenyl protease 1 N-terminal" evidence="22">
    <location>
        <begin position="90"/>
        <end position="281"/>
    </location>
</feature>
<feature type="transmembrane region" description="Helical" evidence="20">
    <location>
        <begin position="180"/>
        <end position="205"/>
    </location>
</feature>
<evidence type="ECO:0000256" key="20">
    <source>
        <dbReference type="SAM" id="Phobius"/>
    </source>
</evidence>
<evidence type="ECO:0000256" key="13">
    <source>
        <dbReference type="ARBA" id="ARBA00060927"/>
    </source>
</evidence>
<feature type="transmembrane region" description="Helical" evidence="20">
    <location>
        <begin position="397"/>
        <end position="422"/>
    </location>
</feature>
<feature type="transmembrane region" description="Helical" evidence="20">
    <location>
        <begin position="366"/>
        <end position="385"/>
    </location>
</feature>
<keyword evidence="3" id="KW-0645">Protease</keyword>
<evidence type="ECO:0000256" key="1">
    <source>
        <dbReference type="ARBA" id="ARBA00004477"/>
    </source>
</evidence>
<feature type="transmembrane region" description="Helical" evidence="20">
    <location>
        <begin position="67"/>
        <end position="86"/>
    </location>
</feature>
<evidence type="ECO:0000256" key="11">
    <source>
        <dbReference type="ARBA" id="ARBA00023136"/>
    </source>
</evidence>
<feature type="transmembrane region" description="Helical" evidence="20">
    <location>
        <begin position="138"/>
        <end position="160"/>
    </location>
</feature>
<reference evidence="23 24" key="1">
    <citation type="journal article" date="2021" name="Sci. Rep.">
        <title>Genome sequencing of the multicellular alga Astrephomene provides insights into convergent evolution of germ-soma differentiation.</title>
        <authorList>
            <person name="Yamashita S."/>
            <person name="Yamamoto K."/>
            <person name="Matsuzaki R."/>
            <person name="Suzuki S."/>
            <person name="Yamaguchi H."/>
            <person name="Hirooka S."/>
            <person name="Minakuchi Y."/>
            <person name="Miyagishima S."/>
            <person name="Kawachi M."/>
            <person name="Toyoda A."/>
            <person name="Nozaki H."/>
        </authorList>
    </citation>
    <scope>NUCLEOTIDE SEQUENCE [LARGE SCALE GENOMIC DNA]</scope>
    <source>
        <strain evidence="23 24">NIES-4017</strain>
    </source>
</reference>
<proteinExistence type="inferred from homology"/>
<feature type="active site" evidence="18">
    <location>
        <position position="355"/>
    </location>
</feature>
<evidence type="ECO:0000256" key="7">
    <source>
        <dbReference type="ARBA" id="ARBA00022824"/>
    </source>
</evidence>
<dbReference type="GO" id="GO:0071586">
    <property type="term" value="P:CAAX-box protein processing"/>
    <property type="evidence" value="ECO:0007669"/>
    <property type="project" value="InterPro"/>
</dbReference>
<dbReference type="PANTHER" id="PTHR10120">
    <property type="entry name" value="CAAX PRENYL PROTEASE 1"/>
    <property type="match status" value="1"/>
</dbReference>
<dbReference type="Pfam" id="PF16491">
    <property type="entry name" value="Peptidase_M48_N"/>
    <property type="match status" value="1"/>
</dbReference>
<feature type="domain" description="Peptidase M48" evidence="21">
    <location>
        <begin position="285"/>
        <end position="497"/>
    </location>
</feature>
<evidence type="ECO:0000256" key="8">
    <source>
        <dbReference type="ARBA" id="ARBA00022833"/>
    </source>
</evidence>
<keyword evidence="10" id="KW-0482">Metalloprotease</keyword>
<keyword evidence="4 20" id="KW-0812">Transmembrane</keyword>
<evidence type="ECO:0000256" key="18">
    <source>
        <dbReference type="PIRSR" id="PIRSR627057-1"/>
    </source>
</evidence>
<comment type="caution">
    <text evidence="23">The sequence shown here is derived from an EMBL/GenBank/DDBJ whole genome shotgun (WGS) entry which is preliminary data.</text>
</comment>
<evidence type="ECO:0000256" key="15">
    <source>
        <dbReference type="ARBA" id="ARBA00076776"/>
    </source>
</evidence>
<feature type="binding site" evidence="19">
    <location>
        <position position="354"/>
    </location>
    <ligand>
        <name>Zn(2+)</name>
        <dbReference type="ChEBI" id="CHEBI:29105"/>
        <note>catalytic</note>
    </ligand>
</feature>
<dbReference type="InterPro" id="IPR032456">
    <property type="entry name" value="Peptidase_M48_N"/>
</dbReference>
<gene>
    <name evidence="23" type="ORF">Agub_g3584</name>
</gene>
<dbReference type="EMBL" id="BMAR01000003">
    <property type="protein sequence ID" value="GFR42647.1"/>
    <property type="molecule type" value="Genomic_DNA"/>
</dbReference>
<feature type="binding site" evidence="19">
    <location>
        <position position="358"/>
    </location>
    <ligand>
        <name>Zn(2+)</name>
        <dbReference type="ChEBI" id="CHEBI:29105"/>
        <note>catalytic</note>
    </ligand>
</feature>
<keyword evidence="6" id="KW-0378">Hydrolase</keyword>
<comment type="similarity">
    <text evidence="13">Belongs to the peptidase M48A family.</text>
</comment>
<evidence type="ECO:0000256" key="16">
    <source>
        <dbReference type="ARBA" id="ARBA00079142"/>
    </source>
</evidence>
<evidence type="ECO:0000256" key="6">
    <source>
        <dbReference type="ARBA" id="ARBA00022801"/>
    </source>
</evidence>
<evidence type="ECO:0000313" key="24">
    <source>
        <dbReference type="Proteomes" id="UP001054857"/>
    </source>
</evidence>
<evidence type="ECO:0000256" key="12">
    <source>
        <dbReference type="ARBA" id="ARBA00044456"/>
    </source>
</evidence>
<dbReference type="AlphaFoldDB" id="A0AAD3DKX7"/>
<evidence type="ECO:0000256" key="9">
    <source>
        <dbReference type="ARBA" id="ARBA00022989"/>
    </source>
</evidence>
<dbReference type="CDD" id="cd07343">
    <property type="entry name" value="M48A_Zmpste24p_like"/>
    <property type="match status" value="1"/>
</dbReference>
<evidence type="ECO:0000256" key="5">
    <source>
        <dbReference type="ARBA" id="ARBA00022723"/>
    </source>
</evidence>
<dbReference type="GO" id="GO:0005789">
    <property type="term" value="C:endoplasmic reticulum membrane"/>
    <property type="evidence" value="ECO:0007669"/>
    <property type="project" value="UniProtKB-SubCell"/>
</dbReference>
<evidence type="ECO:0000256" key="14">
    <source>
        <dbReference type="ARBA" id="ARBA00072199"/>
    </source>
</evidence>
<keyword evidence="24" id="KW-1185">Reference proteome</keyword>
<protein>
    <recommendedName>
        <fullName evidence="14">CAAX prenyl protease 1 homolog</fullName>
        <ecNumber evidence="2">3.4.24.84</ecNumber>
    </recommendedName>
    <alternativeName>
        <fullName evidence="15">Farnesylated proteins-converting enzyme 1</fullName>
    </alternativeName>
    <alternativeName>
        <fullName evidence="17">Prenyl protein-specific endoprotease 1</fullName>
    </alternativeName>
    <alternativeName>
        <fullName evidence="16">Zinc metalloproteinase Ste24 homolog</fullName>
    </alternativeName>
</protein>
<keyword evidence="7" id="KW-0256">Endoplasmic reticulum</keyword>
<evidence type="ECO:0000256" key="2">
    <source>
        <dbReference type="ARBA" id="ARBA00012336"/>
    </source>
</evidence>
<evidence type="ECO:0000256" key="17">
    <source>
        <dbReference type="ARBA" id="ARBA00083451"/>
    </source>
</evidence>
<accession>A0AAD3DKX7</accession>
<dbReference type="Proteomes" id="UP001054857">
    <property type="component" value="Unassembled WGS sequence"/>
</dbReference>
<dbReference type="GO" id="GO:0046872">
    <property type="term" value="F:metal ion binding"/>
    <property type="evidence" value="ECO:0007669"/>
    <property type="project" value="UniProtKB-KW"/>
</dbReference>
<evidence type="ECO:0000256" key="10">
    <source>
        <dbReference type="ARBA" id="ARBA00023049"/>
    </source>
</evidence>
<evidence type="ECO:0000259" key="21">
    <source>
        <dbReference type="Pfam" id="PF01435"/>
    </source>
</evidence>
<keyword evidence="8 19" id="KW-0862">Zinc</keyword>
<evidence type="ECO:0000256" key="3">
    <source>
        <dbReference type="ARBA" id="ARBA00022670"/>
    </source>
</evidence>
<feature type="transmembrane region" description="Helical" evidence="20">
    <location>
        <begin position="226"/>
        <end position="248"/>
    </location>
</feature>